<feature type="region of interest" description="Disordered" evidence="1">
    <location>
        <begin position="165"/>
        <end position="218"/>
    </location>
</feature>
<comment type="caution">
    <text evidence="2">The sequence shown here is derived from an EMBL/GenBank/DDBJ whole genome shotgun (WGS) entry which is preliminary data.</text>
</comment>
<accession>A0A9P4MXU6</accession>
<dbReference type="EMBL" id="ML986651">
    <property type="protein sequence ID" value="KAF2261735.1"/>
    <property type="molecule type" value="Genomic_DNA"/>
</dbReference>
<feature type="compositionally biased region" description="Basic and acidic residues" evidence="1">
    <location>
        <begin position="108"/>
        <end position="123"/>
    </location>
</feature>
<feature type="region of interest" description="Disordered" evidence="1">
    <location>
        <begin position="106"/>
        <end position="134"/>
    </location>
</feature>
<dbReference type="AlphaFoldDB" id="A0A9P4MXU6"/>
<feature type="compositionally biased region" description="Pro residues" evidence="1">
    <location>
        <begin position="175"/>
        <end position="184"/>
    </location>
</feature>
<keyword evidence="3" id="KW-1185">Reference proteome</keyword>
<reference evidence="3" key="1">
    <citation type="journal article" date="2020" name="Stud. Mycol.">
        <title>101 Dothideomycetes genomes: A test case for predicting lifestyles and emergence of pathogens.</title>
        <authorList>
            <person name="Haridas S."/>
            <person name="Albert R."/>
            <person name="Binder M."/>
            <person name="Bloem J."/>
            <person name="LaButti K."/>
            <person name="Salamov A."/>
            <person name="Andreopoulos B."/>
            <person name="Baker S."/>
            <person name="Barry K."/>
            <person name="Bills G."/>
            <person name="Bluhm B."/>
            <person name="Cannon C."/>
            <person name="Castanera R."/>
            <person name="Culley D."/>
            <person name="Daum C."/>
            <person name="Ezra D."/>
            <person name="Gonzalez J."/>
            <person name="Henrissat B."/>
            <person name="Kuo A."/>
            <person name="Liang C."/>
            <person name="Lipzen A."/>
            <person name="Lutzoni F."/>
            <person name="Magnuson J."/>
            <person name="Mondo S."/>
            <person name="Nolan M."/>
            <person name="Ohm R."/>
            <person name="Pangilinan J."/>
            <person name="Park H.-J."/>
            <person name="Ramirez L."/>
            <person name="Alfaro M."/>
            <person name="Sun H."/>
            <person name="Tritt A."/>
            <person name="Yoshinaga Y."/>
            <person name="Zwiers L.-H."/>
            <person name="Turgeon B."/>
            <person name="Goodwin S."/>
            <person name="Spatafora J."/>
            <person name="Crous P."/>
            <person name="Grigoriev I."/>
        </authorList>
    </citation>
    <scope>NUCLEOTIDE SEQUENCE [LARGE SCALE GENOMIC DNA]</scope>
    <source>
        <strain evidence="3">CBS 304.66</strain>
    </source>
</reference>
<dbReference type="Proteomes" id="UP000800093">
    <property type="component" value="Unassembled WGS sequence"/>
</dbReference>
<organism evidence="2 3">
    <name type="scientific">Lojkania enalia</name>
    <dbReference type="NCBI Taxonomy" id="147567"/>
    <lineage>
        <taxon>Eukaryota</taxon>
        <taxon>Fungi</taxon>
        <taxon>Dikarya</taxon>
        <taxon>Ascomycota</taxon>
        <taxon>Pezizomycotina</taxon>
        <taxon>Dothideomycetes</taxon>
        <taxon>Pleosporomycetidae</taxon>
        <taxon>Pleosporales</taxon>
        <taxon>Pleosporales incertae sedis</taxon>
        <taxon>Lojkania</taxon>
    </lineage>
</organism>
<feature type="region of interest" description="Disordered" evidence="1">
    <location>
        <begin position="43"/>
        <end position="66"/>
    </location>
</feature>
<evidence type="ECO:0000256" key="1">
    <source>
        <dbReference type="SAM" id="MobiDB-lite"/>
    </source>
</evidence>
<name>A0A9P4MXU6_9PLEO</name>
<proteinExistence type="predicted"/>
<sequence length="255" mass="27777">MCGKLTQRNHWRFGLRAASGGALAAEIWNGDSLGQRSIQGCRGGQDQEGCGYSDSSRLGSPRAAVRPHGSAGILGAAFGGRTVRASRASLRLRQRRRLSRSQLITARTRREPVAEGTRSRERAPFATRNSRGQQFQERPAAIIWIEKTGPGIARDGERMSVVGQDATRRRTSPPHQHPSRPPPHATIRLDRRQPISHSHSSFPPARYSADPGPSSPSCECALSAFGDATALETTLHQENARGTPGLNRCSRQHRA</sequence>
<evidence type="ECO:0000313" key="3">
    <source>
        <dbReference type="Proteomes" id="UP000800093"/>
    </source>
</evidence>
<evidence type="ECO:0000313" key="2">
    <source>
        <dbReference type="EMBL" id="KAF2261735.1"/>
    </source>
</evidence>
<protein>
    <submittedName>
        <fullName evidence="2">Uncharacterized protein</fullName>
    </submittedName>
</protein>
<gene>
    <name evidence="2" type="ORF">CC78DRAFT_583388</name>
</gene>
<feature type="region of interest" description="Disordered" evidence="1">
    <location>
        <begin position="235"/>
        <end position="255"/>
    </location>
</feature>